<keyword evidence="2" id="KW-0472">Membrane</keyword>
<accession>A0ABS8XPB9</accession>
<dbReference type="Gene3D" id="2.40.160.50">
    <property type="entry name" value="membrane protein fhac: a member of the omp85/tpsb transporter family"/>
    <property type="match status" value="1"/>
</dbReference>
<gene>
    <name evidence="4" type="ORF">LXT13_03480</name>
</gene>
<dbReference type="InterPro" id="IPR051544">
    <property type="entry name" value="TPS_OM_transporter"/>
</dbReference>
<comment type="subcellular location">
    <subcellularLocation>
        <location evidence="1">Membrane</location>
    </subcellularLocation>
</comment>
<dbReference type="InterPro" id="IPR000184">
    <property type="entry name" value="Bac_surfAg_D15"/>
</dbReference>
<evidence type="ECO:0000313" key="5">
    <source>
        <dbReference type="Proteomes" id="UP001200741"/>
    </source>
</evidence>
<evidence type="ECO:0000256" key="1">
    <source>
        <dbReference type="ARBA" id="ARBA00004370"/>
    </source>
</evidence>
<evidence type="ECO:0000256" key="2">
    <source>
        <dbReference type="ARBA" id="ARBA00023136"/>
    </source>
</evidence>
<organism evidence="4 5">
    <name type="scientific">Pelomonas cellulosilytica</name>
    <dbReference type="NCBI Taxonomy" id="2906762"/>
    <lineage>
        <taxon>Bacteria</taxon>
        <taxon>Pseudomonadati</taxon>
        <taxon>Pseudomonadota</taxon>
        <taxon>Betaproteobacteria</taxon>
        <taxon>Burkholderiales</taxon>
        <taxon>Sphaerotilaceae</taxon>
        <taxon>Roseateles</taxon>
    </lineage>
</organism>
<dbReference type="EMBL" id="JAJTWU010000001">
    <property type="protein sequence ID" value="MCE4553507.1"/>
    <property type="molecule type" value="Genomic_DNA"/>
</dbReference>
<reference evidence="4 5" key="1">
    <citation type="submission" date="2021-12" db="EMBL/GenBank/DDBJ databases">
        <title>Genome seq of P8.</title>
        <authorList>
            <person name="Seo T."/>
        </authorList>
    </citation>
    <scope>NUCLEOTIDE SEQUENCE [LARGE SCALE GENOMIC DNA]</scope>
    <source>
        <strain evidence="4 5">P8</strain>
    </source>
</reference>
<evidence type="ECO:0000313" key="4">
    <source>
        <dbReference type="EMBL" id="MCE4553507.1"/>
    </source>
</evidence>
<protein>
    <submittedName>
        <fullName evidence="4">BamA/TamA family outer membrane protein</fullName>
    </submittedName>
</protein>
<feature type="domain" description="Bacterial surface antigen (D15)" evidence="3">
    <location>
        <begin position="18"/>
        <end position="101"/>
    </location>
</feature>
<name>A0ABS8XPB9_9BURK</name>
<proteinExistence type="predicted"/>
<keyword evidence="5" id="KW-1185">Reference proteome</keyword>
<dbReference type="Proteomes" id="UP001200741">
    <property type="component" value="Unassembled WGS sequence"/>
</dbReference>
<dbReference type="Pfam" id="PF01103">
    <property type="entry name" value="Omp85"/>
    <property type="match status" value="1"/>
</dbReference>
<comment type="caution">
    <text evidence="4">The sequence shown here is derived from an EMBL/GenBank/DDBJ whole genome shotgun (WGS) entry which is preliminary data.</text>
</comment>
<sequence>MLPGSFSAYGRVSGQGPRSNLDASAKYGIGGFLGARGYPMGEGNGDNAWLSQAELRAHVGGGGSVFADAGRAWTNARPWDAGSSPRRSIASAGLGLRWLSGGWTLKSTLAGRVRGGPARSESRDRDPLLFVSLSRRFEK</sequence>
<dbReference type="PANTHER" id="PTHR34597:SF1">
    <property type="entry name" value="HEME_HEMOPEXIN TRANSPORTER PROTEIN HUXB"/>
    <property type="match status" value="1"/>
</dbReference>
<dbReference type="RefSeq" id="WP_233370206.1">
    <property type="nucleotide sequence ID" value="NZ_JAJTWU010000001.1"/>
</dbReference>
<dbReference type="PANTHER" id="PTHR34597">
    <property type="entry name" value="SLR1661 PROTEIN"/>
    <property type="match status" value="1"/>
</dbReference>
<evidence type="ECO:0000259" key="3">
    <source>
        <dbReference type="Pfam" id="PF01103"/>
    </source>
</evidence>